<dbReference type="PANTHER" id="PTHR30001:SF0">
    <property type="entry name" value="RIBONUCLEASE G"/>
    <property type="match status" value="1"/>
</dbReference>
<dbReference type="Proteomes" id="UP000235114">
    <property type="component" value="Unassembled WGS sequence"/>
</dbReference>
<dbReference type="InterPro" id="IPR004659">
    <property type="entry name" value="RNase_E/G"/>
</dbReference>
<dbReference type="AlphaFoldDB" id="A0A2N5GFP4"/>
<dbReference type="Proteomes" id="UP000234951">
    <property type="component" value="Unassembled WGS sequence"/>
</dbReference>
<organism evidence="7 9">
    <name type="scientific">Bacillus canaveralius</name>
    <dbReference type="NCBI Taxonomy" id="1403243"/>
    <lineage>
        <taxon>Bacteria</taxon>
        <taxon>Bacillati</taxon>
        <taxon>Bacillota</taxon>
        <taxon>Bacilli</taxon>
        <taxon>Bacillales</taxon>
        <taxon>Bacillaceae</taxon>
        <taxon>Bacillus</taxon>
    </lineage>
</organism>
<dbReference type="GO" id="GO:0005737">
    <property type="term" value="C:cytoplasm"/>
    <property type="evidence" value="ECO:0007669"/>
    <property type="project" value="TreeGrafter"/>
</dbReference>
<feature type="domain" description="S1 motif" evidence="6">
    <location>
        <begin position="36"/>
        <end position="119"/>
    </location>
</feature>
<evidence type="ECO:0000313" key="8">
    <source>
        <dbReference type="EMBL" id="PLR89794.1"/>
    </source>
</evidence>
<dbReference type="GO" id="GO:0016787">
    <property type="term" value="F:hydrolase activity"/>
    <property type="evidence" value="ECO:0007669"/>
    <property type="project" value="UniProtKB-KW"/>
</dbReference>
<evidence type="ECO:0000256" key="2">
    <source>
        <dbReference type="ARBA" id="ARBA00022723"/>
    </source>
</evidence>
<dbReference type="RefSeq" id="WP_101579597.1">
    <property type="nucleotide sequence ID" value="NZ_PGVA01000092.1"/>
</dbReference>
<dbReference type="GO" id="GO:0046872">
    <property type="term" value="F:metal ion binding"/>
    <property type="evidence" value="ECO:0007669"/>
    <property type="project" value="UniProtKB-KW"/>
</dbReference>
<keyword evidence="3" id="KW-0378">Hydrolase</keyword>
<comment type="caution">
    <text evidence="7">The sequence shown here is derived from an EMBL/GenBank/DDBJ whole genome shotgun (WGS) entry which is preliminary data.</text>
</comment>
<dbReference type="EMBL" id="PGVA01000092">
    <property type="protein sequence ID" value="PLR79545.1"/>
    <property type="molecule type" value="Genomic_DNA"/>
</dbReference>
<proteinExistence type="predicted"/>
<dbReference type="InterPro" id="IPR012340">
    <property type="entry name" value="NA-bd_OB-fold"/>
</dbReference>
<evidence type="ECO:0000313" key="7">
    <source>
        <dbReference type="EMBL" id="PLR79545.1"/>
    </source>
</evidence>
<evidence type="ECO:0000256" key="1">
    <source>
        <dbReference type="ARBA" id="ARBA00001946"/>
    </source>
</evidence>
<dbReference type="SMART" id="SM00316">
    <property type="entry name" value="S1"/>
    <property type="match status" value="1"/>
</dbReference>
<keyword evidence="4" id="KW-0460">Magnesium</keyword>
<dbReference type="InterPro" id="IPR019307">
    <property type="entry name" value="RNA-bd_AU-1/RNase_E/G"/>
</dbReference>
<dbReference type="Gene3D" id="3.40.1260.20">
    <property type="entry name" value="Ribonuclease E, catalytic domain"/>
    <property type="match status" value="1"/>
</dbReference>
<sequence length="494" mass="56106">MDKLIVNYGVREKRFALLKGNRIDRLFIEQPKSRSAVGRIYLGIVTKVLPGMNAAFIDIGENRAGYLHRDKLPSYVLSNEEKGLKQNSPISAFVHQGERLLVQIEKDAAGSKGPRLTGIIELHGDGLVYMPNGKYVAVSQKLPDEVREKWRQFGHQIKREQEGLIFRTACAGMASDDVALELDGLRNRYELLQAQEQALKKPGVLVENEPFIEELYAELKKAEPVEIVVDDFALKKKLVTFLSTGSDRAEVSLYTGNANIFAEYKIEQEIEKALKRMVWLDNGAYLIFDEAEALTIIDVNTGKFSGKHDLQRTVVETNLLAAREIARQIRLRDIGGIILIDFIDMDFDEDRDDVLRIIKAELAKDERRTRVIGFTKLGILQLTRKKTKQSILEALTIKCPECEGSGRVISAETAAFRLERELWEYRLSDYEAVLVHASESVKKVFSGEHGEHIERLESALGIKIFFLSANSEKPHYDIRQFGKREEIQEKAERS</sequence>
<dbReference type="GO" id="GO:0004540">
    <property type="term" value="F:RNA nuclease activity"/>
    <property type="evidence" value="ECO:0007669"/>
    <property type="project" value="InterPro"/>
</dbReference>
<dbReference type="PANTHER" id="PTHR30001">
    <property type="entry name" value="RIBONUCLEASE"/>
    <property type="match status" value="1"/>
</dbReference>
<keyword evidence="5" id="KW-0694">RNA-binding</keyword>
<dbReference type="InterPro" id="IPR003029">
    <property type="entry name" value="S1_domain"/>
</dbReference>
<keyword evidence="10" id="KW-1185">Reference proteome</keyword>
<dbReference type="CDD" id="cd04453">
    <property type="entry name" value="S1_RNase_E"/>
    <property type="match status" value="1"/>
</dbReference>
<evidence type="ECO:0000256" key="5">
    <source>
        <dbReference type="ARBA" id="ARBA00022884"/>
    </source>
</evidence>
<protein>
    <submittedName>
        <fullName evidence="7">Ribonuclease E/G</fullName>
    </submittedName>
</protein>
<dbReference type="EMBL" id="PGVD01000079">
    <property type="protein sequence ID" value="PLR89794.1"/>
    <property type="molecule type" value="Genomic_DNA"/>
</dbReference>
<name>A0A2N5GFP4_9BACI</name>
<dbReference type="OrthoDB" id="9804278at2"/>
<dbReference type="Gene3D" id="2.40.50.140">
    <property type="entry name" value="Nucleic acid-binding proteins"/>
    <property type="match status" value="1"/>
</dbReference>
<accession>A0A2N5GFP4</accession>
<evidence type="ECO:0000313" key="10">
    <source>
        <dbReference type="Proteomes" id="UP000235114"/>
    </source>
</evidence>
<gene>
    <name evidence="7" type="ORF">CU635_22575</name>
    <name evidence="8" type="ORF">CVD25_20915</name>
</gene>
<keyword evidence="2" id="KW-0479">Metal-binding</keyword>
<dbReference type="Pfam" id="PF10150">
    <property type="entry name" value="RNase_E_G"/>
    <property type="match status" value="1"/>
</dbReference>
<reference evidence="8 10" key="2">
    <citation type="submission" date="2017-12" db="EMBL/GenBank/DDBJ databases">
        <title>Comparative Functional Genomics of Dry Heat Resistant strains isolated from the Viking Spacecraft.</title>
        <authorList>
            <person name="Seuylemezian A."/>
            <person name="Cooper K."/>
            <person name="Vaishampayan P."/>
        </authorList>
    </citation>
    <scope>NUCLEOTIDE SEQUENCE [LARGE SCALE GENOMIC DNA]</scope>
    <source>
        <strain evidence="8 10">ATCC 29669</strain>
    </source>
</reference>
<dbReference type="NCBIfam" id="TIGR00757">
    <property type="entry name" value="RNaseEG"/>
    <property type="match status" value="1"/>
</dbReference>
<reference evidence="7 9" key="1">
    <citation type="submission" date="2017-11" db="EMBL/GenBank/DDBJ databases">
        <title>Comparitive Functional Genomics of Dry Heat Resistant strains isolated from the Viking Spacecraft.</title>
        <authorList>
            <person name="Seuylemezian A."/>
            <person name="Cooper K."/>
            <person name="Vaishampayan P."/>
        </authorList>
    </citation>
    <scope>NUCLEOTIDE SEQUENCE [LARGE SCALE GENOMIC DNA]</scope>
    <source>
        <strain evidence="7 9">M4.6</strain>
    </source>
</reference>
<dbReference type="GO" id="GO:0003723">
    <property type="term" value="F:RNA binding"/>
    <property type="evidence" value="ECO:0007669"/>
    <property type="project" value="UniProtKB-KW"/>
</dbReference>
<comment type="cofactor">
    <cofactor evidence="1">
        <name>Mg(2+)</name>
        <dbReference type="ChEBI" id="CHEBI:18420"/>
    </cofactor>
</comment>
<evidence type="ECO:0000313" key="9">
    <source>
        <dbReference type="Proteomes" id="UP000234951"/>
    </source>
</evidence>
<evidence type="ECO:0000256" key="4">
    <source>
        <dbReference type="ARBA" id="ARBA00022842"/>
    </source>
</evidence>
<dbReference type="SUPFAM" id="SSF50249">
    <property type="entry name" value="Nucleic acid-binding proteins"/>
    <property type="match status" value="1"/>
</dbReference>
<dbReference type="GO" id="GO:0006364">
    <property type="term" value="P:rRNA processing"/>
    <property type="evidence" value="ECO:0007669"/>
    <property type="project" value="TreeGrafter"/>
</dbReference>
<evidence type="ECO:0000259" key="6">
    <source>
        <dbReference type="SMART" id="SM00316"/>
    </source>
</evidence>
<evidence type="ECO:0000256" key="3">
    <source>
        <dbReference type="ARBA" id="ARBA00022801"/>
    </source>
</evidence>